<dbReference type="GO" id="GO:0005737">
    <property type="term" value="C:cytoplasm"/>
    <property type="evidence" value="ECO:0007669"/>
    <property type="project" value="TreeGrafter"/>
</dbReference>
<dbReference type="OrthoDB" id="9801841at2"/>
<feature type="domain" description="Protein kinase" evidence="3">
    <location>
        <begin position="174"/>
        <end position="422"/>
    </location>
</feature>
<evidence type="ECO:0000313" key="4">
    <source>
        <dbReference type="EMBL" id="ACN14128.1"/>
    </source>
</evidence>
<keyword evidence="4" id="KW-0808">Transferase</keyword>
<dbReference type="PANTHER" id="PTHR24346:SF77">
    <property type="entry name" value="SERINE THREONINE PROTEIN KINASE"/>
    <property type="match status" value="1"/>
</dbReference>
<dbReference type="GO" id="GO:0005524">
    <property type="term" value="F:ATP binding"/>
    <property type="evidence" value="ECO:0007669"/>
    <property type="project" value="UniProtKB-KW"/>
</dbReference>
<organism evidence="4 5">
    <name type="scientific">Desulforapulum autotrophicum (strain ATCC 43914 / DSM 3382 / VKM B-1955 / HRM2)</name>
    <name type="common">Desulfobacterium autotrophicum</name>
    <dbReference type="NCBI Taxonomy" id="177437"/>
    <lineage>
        <taxon>Bacteria</taxon>
        <taxon>Pseudomonadati</taxon>
        <taxon>Thermodesulfobacteriota</taxon>
        <taxon>Desulfobacteria</taxon>
        <taxon>Desulfobacterales</taxon>
        <taxon>Desulfobacteraceae</taxon>
        <taxon>Desulforapulum</taxon>
    </lineage>
</organism>
<name>C0QL42_DESAH</name>
<dbReference type="EC" id="2.7.11.1" evidence="4"/>
<keyword evidence="1" id="KW-0547">Nucleotide-binding</keyword>
<reference evidence="4 5" key="1">
    <citation type="journal article" date="2009" name="Environ. Microbiol.">
        <title>Genome sequence of Desulfobacterium autotrophicum HRM2, a marine sulfate reducer oxidizing organic carbon completely to carbon dioxide.</title>
        <authorList>
            <person name="Strittmatter A.W."/>
            <person name="Liesegang H."/>
            <person name="Rabus R."/>
            <person name="Decker I."/>
            <person name="Amann J."/>
            <person name="Andres S."/>
            <person name="Henne A."/>
            <person name="Fricke W.F."/>
            <person name="Martinez-Arias R."/>
            <person name="Bartels D."/>
            <person name="Goesmann A."/>
            <person name="Krause L."/>
            <person name="Puehler A."/>
            <person name="Klenk H.P."/>
            <person name="Richter M."/>
            <person name="Schuler M."/>
            <person name="Gloeckner F.O."/>
            <person name="Meyerdierks A."/>
            <person name="Gottschalk G."/>
            <person name="Amann R."/>
        </authorList>
    </citation>
    <scope>NUCLEOTIDE SEQUENCE [LARGE SCALE GENOMIC DNA]</scope>
    <source>
        <strain evidence="5">ATCC 43914 / DSM 3382 / HRM2</strain>
    </source>
</reference>
<dbReference type="RefSeq" id="WP_015902917.1">
    <property type="nucleotide sequence ID" value="NC_012108.1"/>
</dbReference>
<dbReference type="GO" id="GO:0035556">
    <property type="term" value="P:intracellular signal transduction"/>
    <property type="evidence" value="ECO:0007669"/>
    <property type="project" value="TreeGrafter"/>
</dbReference>
<dbReference type="InterPro" id="IPR011006">
    <property type="entry name" value="CheY-like_superfamily"/>
</dbReference>
<dbReference type="eggNOG" id="COG0515">
    <property type="taxonomic scope" value="Bacteria"/>
</dbReference>
<dbReference type="Proteomes" id="UP000000442">
    <property type="component" value="Chromosome"/>
</dbReference>
<evidence type="ECO:0000256" key="1">
    <source>
        <dbReference type="ARBA" id="ARBA00022741"/>
    </source>
</evidence>
<gene>
    <name evidence="4" type="primary">spk</name>
    <name evidence="4" type="ordered locus">HRM2_10160</name>
</gene>
<dbReference type="KEGG" id="dat:HRM2_10160"/>
<dbReference type="SMART" id="SM00220">
    <property type="entry name" value="S_TKc"/>
    <property type="match status" value="1"/>
</dbReference>
<dbReference type="EMBL" id="CP001087">
    <property type="protein sequence ID" value="ACN14128.1"/>
    <property type="molecule type" value="Genomic_DNA"/>
</dbReference>
<keyword evidence="5" id="KW-1185">Reference proteome</keyword>
<keyword evidence="2" id="KW-0067">ATP-binding</keyword>
<dbReference type="STRING" id="177437.HRM2_10160"/>
<dbReference type="Gene3D" id="1.10.510.10">
    <property type="entry name" value="Transferase(Phosphotransferase) domain 1"/>
    <property type="match status" value="1"/>
</dbReference>
<dbReference type="PROSITE" id="PS00108">
    <property type="entry name" value="PROTEIN_KINASE_ST"/>
    <property type="match status" value="1"/>
</dbReference>
<dbReference type="PANTHER" id="PTHR24346">
    <property type="entry name" value="MAP/MICROTUBULE AFFINITY-REGULATING KINASE"/>
    <property type="match status" value="1"/>
</dbReference>
<dbReference type="PROSITE" id="PS50011">
    <property type="entry name" value="PROTEIN_KINASE_DOM"/>
    <property type="match status" value="1"/>
</dbReference>
<evidence type="ECO:0000256" key="2">
    <source>
        <dbReference type="ARBA" id="ARBA00022840"/>
    </source>
</evidence>
<dbReference type="CDD" id="cd14014">
    <property type="entry name" value="STKc_PknB_like"/>
    <property type="match status" value="1"/>
</dbReference>
<sequence length="437" mass="49435">MLSDTLLMLDLTEVEERLIQQLTRPFEIRMMSIKPFDPQNNASLFHGKNICMVILHAGPDQTDTITGIHAIKKALKRPVPLLVLIPEVPPSPLNKFMKAGADDYVVMPLDADSFAMRFYVLLECGQAILQTQQDNEPDLDAWQVIVGYIQEGLRFFTPKSQLTLKGRRPISDRWIPEKRIAVGGDAEIWLVQDRGKAKKAVAKIPHSPGMNVNALRAAAVLKRLVYHPNIVHLIEVIKENDRFILIQEYVDGMTLWDLLATRPSARKKEALFLQLLSVVAYAHGHGIMHRDIKPDNIMVRFDGRLKLLDFGSAKKTTWKDHDTSPQGTLNFMPPEQFEGKTCLASDVWALGIILYLFTINRLPLCQDNSVYPMDVEMEMTVVAPRDIIPHVPVHLEQVIMTCLSKDPAKRYRDGSILRNDLLGRLPDFGNGSQIPGW</sequence>
<accession>C0QL42</accession>
<evidence type="ECO:0000313" key="5">
    <source>
        <dbReference type="Proteomes" id="UP000000442"/>
    </source>
</evidence>
<dbReference type="AlphaFoldDB" id="C0QL42"/>
<dbReference type="InterPro" id="IPR000719">
    <property type="entry name" value="Prot_kinase_dom"/>
</dbReference>
<dbReference type="SUPFAM" id="SSF52172">
    <property type="entry name" value="CheY-like"/>
    <property type="match status" value="1"/>
</dbReference>
<dbReference type="GO" id="GO:0004674">
    <property type="term" value="F:protein serine/threonine kinase activity"/>
    <property type="evidence" value="ECO:0007669"/>
    <property type="project" value="UniProtKB-EC"/>
</dbReference>
<dbReference type="Pfam" id="PF00069">
    <property type="entry name" value="Pkinase"/>
    <property type="match status" value="1"/>
</dbReference>
<dbReference type="InterPro" id="IPR008271">
    <property type="entry name" value="Ser/Thr_kinase_AS"/>
</dbReference>
<dbReference type="InterPro" id="IPR011009">
    <property type="entry name" value="Kinase-like_dom_sf"/>
</dbReference>
<evidence type="ECO:0000259" key="3">
    <source>
        <dbReference type="PROSITE" id="PS50011"/>
    </source>
</evidence>
<protein>
    <submittedName>
        <fullName evidence="4">Spk</fullName>
        <ecNumber evidence="4">2.7.11.1</ecNumber>
    </submittedName>
</protein>
<dbReference type="HOGENOM" id="CLU_626607_0_0_7"/>
<proteinExistence type="predicted"/>
<dbReference type="SUPFAM" id="SSF56112">
    <property type="entry name" value="Protein kinase-like (PK-like)"/>
    <property type="match status" value="1"/>
</dbReference>